<accession>A0A0C2SAB5</accession>
<sequence>MRKFIVSFVLVVIIALITFNINNNKIRHQPISLEKVEEIVVFQEFYKVNNGGGGVTIEHLDSNIDTMEAKQLVQWFNSVSNENIISENELPQALAGVSFEMKNNKRVVVHYHEGIFYVSNKDNTYSFVNHDMKSYFEKILKQNEANPT</sequence>
<dbReference type="EMBL" id="JXRR01000008">
    <property type="protein sequence ID" value="KIL50904.1"/>
    <property type="molecule type" value="Genomic_DNA"/>
</dbReference>
<dbReference type="Proteomes" id="UP000031972">
    <property type="component" value="Unassembled WGS sequence"/>
</dbReference>
<evidence type="ECO:0000313" key="1">
    <source>
        <dbReference type="EMBL" id="KIL50904.1"/>
    </source>
</evidence>
<dbReference type="AlphaFoldDB" id="A0A0C2SAB5"/>
<proteinExistence type="predicted"/>
<keyword evidence="2" id="KW-1185">Reference proteome</keyword>
<evidence type="ECO:0000313" key="2">
    <source>
        <dbReference type="Proteomes" id="UP000031972"/>
    </source>
</evidence>
<protein>
    <submittedName>
        <fullName evidence="1">Uncharacterized protein</fullName>
    </submittedName>
</protein>
<name>A0A0C2SAB5_9BACL</name>
<reference evidence="1 2" key="1">
    <citation type="submission" date="2015-01" db="EMBL/GenBank/DDBJ databases">
        <title>Jeotgalibacillus campisalis genome sequencing.</title>
        <authorList>
            <person name="Goh K.M."/>
            <person name="Chan K.-G."/>
            <person name="Yaakop A.S."/>
            <person name="Ee R."/>
            <person name="Gan H.M."/>
            <person name="Chan C.S."/>
        </authorList>
    </citation>
    <scope>NUCLEOTIDE SEQUENCE [LARGE SCALE GENOMIC DNA]</scope>
    <source>
        <strain evidence="1 2">SF-57</strain>
    </source>
</reference>
<gene>
    <name evidence="1" type="ORF">KR50_07850</name>
</gene>
<dbReference type="PATRIC" id="fig|220754.4.peg.805"/>
<dbReference type="OrthoDB" id="9841558at2"/>
<dbReference type="RefSeq" id="WP_041055127.1">
    <property type="nucleotide sequence ID" value="NZ_JXRR01000008.1"/>
</dbReference>
<organism evidence="1 2">
    <name type="scientific">Jeotgalibacillus campisalis</name>
    <dbReference type="NCBI Taxonomy" id="220754"/>
    <lineage>
        <taxon>Bacteria</taxon>
        <taxon>Bacillati</taxon>
        <taxon>Bacillota</taxon>
        <taxon>Bacilli</taxon>
        <taxon>Bacillales</taxon>
        <taxon>Caryophanaceae</taxon>
        <taxon>Jeotgalibacillus</taxon>
    </lineage>
</organism>
<comment type="caution">
    <text evidence="1">The sequence shown here is derived from an EMBL/GenBank/DDBJ whole genome shotgun (WGS) entry which is preliminary data.</text>
</comment>